<feature type="transmembrane region" description="Helical" evidence="6">
    <location>
        <begin position="347"/>
        <end position="367"/>
    </location>
</feature>
<feature type="transmembrane region" description="Helical" evidence="6">
    <location>
        <begin position="379"/>
        <end position="397"/>
    </location>
</feature>
<feature type="transmembrane region" description="Helical" evidence="6">
    <location>
        <begin position="403"/>
        <end position="424"/>
    </location>
</feature>
<keyword evidence="8" id="KW-1185">Reference proteome</keyword>
<evidence type="ECO:0000313" key="7">
    <source>
        <dbReference type="EMBL" id="AEW05928.1"/>
    </source>
</evidence>
<feature type="transmembrane region" description="Helical" evidence="6">
    <location>
        <begin position="123"/>
        <end position="143"/>
    </location>
</feature>
<reference evidence="8" key="1">
    <citation type="submission" date="2011-12" db="EMBL/GenBank/DDBJ databases">
        <title>The complete genome of chromosome of Sulfobacillus acidophilus DSM 10332.</title>
        <authorList>
            <person name="Lucas S."/>
            <person name="Han J."/>
            <person name="Lapidus A."/>
            <person name="Bruce D."/>
            <person name="Goodwin L."/>
            <person name="Pitluck S."/>
            <person name="Peters L."/>
            <person name="Kyrpides N."/>
            <person name="Mavromatis K."/>
            <person name="Ivanova N."/>
            <person name="Mikhailova N."/>
            <person name="Chertkov O."/>
            <person name="Saunders E."/>
            <person name="Detter J.C."/>
            <person name="Tapia R."/>
            <person name="Han C."/>
            <person name="Land M."/>
            <person name="Hauser L."/>
            <person name="Markowitz V."/>
            <person name="Cheng J.-F."/>
            <person name="Hugenholtz P."/>
            <person name="Woyke T."/>
            <person name="Wu D."/>
            <person name="Pukall R."/>
            <person name="Gehrich-Schroeter G."/>
            <person name="Schneider S."/>
            <person name="Klenk H.-P."/>
            <person name="Eisen J.A."/>
        </authorList>
    </citation>
    <scope>NUCLEOTIDE SEQUENCE [LARGE SCALE GENOMIC DNA]</scope>
    <source>
        <strain evidence="8">ATCC 700253 / DSM 10332 / NAL</strain>
    </source>
</reference>
<reference evidence="7 8" key="2">
    <citation type="journal article" date="2012" name="Stand. Genomic Sci.">
        <title>Complete genome sequence of the moderately thermophilic mineral-sulfide-oxidizing firmicute Sulfobacillus acidophilus type strain (NAL(T)).</title>
        <authorList>
            <person name="Anderson I."/>
            <person name="Chertkov O."/>
            <person name="Chen A."/>
            <person name="Saunders E."/>
            <person name="Lapidus A."/>
            <person name="Nolan M."/>
            <person name="Lucas S."/>
            <person name="Hammon N."/>
            <person name="Deshpande S."/>
            <person name="Cheng J.F."/>
            <person name="Han C."/>
            <person name="Tapia R."/>
            <person name="Goodwin L.A."/>
            <person name="Pitluck S."/>
            <person name="Liolios K."/>
            <person name="Pagani I."/>
            <person name="Ivanova N."/>
            <person name="Mikhailova N."/>
            <person name="Pati A."/>
            <person name="Palaniappan K."/>
            <person name="Land M."/>
            <person name="Pan C."/>
            <person name="Rohde M."/>
            <person name="Pukall R."/>
            <person name="Goker M."/>
            <person name="Detter J.C."/>
            <person name="Woyke T."/>
            <person name="Bristow J."/>
            <person name="Eisen J.A."/>
            <person name="Markowitz V."/>
            <person name="Hugenholtz P."/>
            <person name="Kyrpides N.C."/>
            <person name="Klenk H.P."/>
            <person name="Mavromatis K."/>
        </authorList>
    </citation>
    <scope>NUCLEOTIDE SEQUENCE [LARGE SCALE GENOMIC DNA]</scope>
    <source>
        <strain evidence="8">ATCC 700253 / DSM 10332 / NAL</strain>
    </source>
</reference>
<protein>
    <submittedName>
        <fullName evidence="7">Polysaccharide biosynthesis protein</fullName>
    </submittedName>
</protein>
<evidence type="ECO:0000256" key="1">
    <source>
        <dbReference type="ARBA" id="ARBA00004651"/>
    </source>
</evidence>
<keyword evidence="4 6" id="KW-1133">Transmembrane helix</keyword>
<dbReference type="HOGENOM" id="CLU_022017_2_2_9"/>
<comment type="subcellular location">
    <subcellularLocation>
        <location evidence="1">Cell membrane</location>
        <topology evidence="1">Multi-pass membrane protein</topology>
    </subcellularLocation>
</comment>
<dbReference type="EMBL" id="CP003179">
    <property type="protein sequence ID" value="AEW05928.1"/>
    <property type="molecule type" value="Genomic_DNA"/>
</dbReference>
<feature type="transmembrane region" description="Helical" evidence="6">
    <location>
        <begin position="85"/>
        <end position="103"/>
    </location>
</feature>
<dbReference type="PIRSF" id="PIRSF038958">
    <property type="entry name" value="PG_synth_SpoVB"/>
    <property type="match status" value="1"/>
</dbReference>
<evidence type="ECO:0000313" key="8">
    <source>
        <dbReference type="Proteomes" id="UP000005439"/>
    </source>
</evidence>
<evidence type="ECO:0000256" key="3">
    <source>
        <dbReference type="ARBA" id="ARBA00022692"/>
    </source>
</evidence>
<dbReference type="CDD" id="cd13124">
    <property type="entry name" value="MATE_SpoVB_like"/>
    <property type="match status" value="1"/>
</dbReference>
<dbReference type="PANTHER" id="PTHR30250">
    <property type="entry name" value="PST FAMILY PREDICTED COLANIC ACID TRANSPORTER"/>
    <property type="match status" value="1"/>
</dbReference>
<keyword evidence="3 6" id="KW-0812">Transmembrane</keyword>
<dbReference type="Proteomes" id="UP000005439">
    <property type="component" value="Chromosome"/>
</dbReference>
<feature type="transmembrane region" description="Helical" evidence="6">
    <location>
        <begin position="469"/>
        <end position="489"/>
    </location>
</feature>
<organism evidence="7 8">
    <name type="scientific">Sulfobacillus acidophilus (strain ATCC 700253 / DSM 10332 / NAL)</name>
    <dbReference type="NCBI Taxonomy" id="679936"/>
    <lineage>
        <taxon>Bacteria</taxon>
        <taxon>Bacillati</taxon>
        <taxon>Bacillota</taxon>
        <taxon>Clostridia</taxon>
        <taxon>Eubacteriales</taxon>
        <taxon>Clostridiales Family XVII. Incertae Sedis</taxon>
        <taxon>Sulfobacillus</taxon>
    </lineage>
</organism>
<evidence type="ECO:0000256" key="5">
    <source>
        <dbReference type="ARBA" id="ARBA00023136"/>
    </source>
</evidence>
<accession>G8TW01</accession>
<evidence type="ECO:0000256" key="4">
    <source>
        <dbReference type="ARBA" id="ARBA00022989"/>
    </source>
</evidence>
<dbReference type="InterPro" id="IPR050833">
    <property type="entry name" value="Poly_Biosynth_Transport"/>
</dbReference>
<keyword evidence="5 6" id="KW-0472">Membrane</keyword>
<dbReference type="InterPro" id="IPR002797">
    <property type="entry name" value="Polysacc_synth"/>
</dbReference>
<name>G8TW01_SULAD</name>
<keyword evidence="2" id="KW-1003">Cell membrane</keyword>
<feature type="transmembrane region" description="Helical" evidence="6">
    <location>
        <begin position="46"/>
        <end position="73"/>
    </location>
</feature>
<dbReference type="PATRIC" id="fig|679936.5.peg.2552"/>
<gene>
    <name evidence="7" type="ordered locus">Sulac_2465</name>
</gene>
<dbReference type="AlphaFoldDB" id="G8TW01"/>
<proteinExistence type="predicted"/>
<feature type="transmembrane region" description="Helical" evidence="6">
    <location>
        <begin position="278"/>
        <end position="301"/>
    </location>
</feature>
<dbReference type="PANTHER" id="PTHR30250:SF21">
    <property type="entry name" value="LIPID II FLIPPASE MURJ"/>
    <property type="match status" value="1"/>
</dbReference>
<feature type="transmembrane region" description="Helical" evidence="6">
    <location>
        <begin position="313"/>
        <end position="335"/>
    </location>
</feature>
<feature type="transmembrane region" description="Helical" evidence="6">
    <location>
        <begin position="182"/>
        <end position="204"/>
    </location>
</feature>
<dbReference type="Pfam" id="PF01943">
    <property type="entry name" value="Polysacc_synt"/>
    <property type="match status" value="1"/>
</dbReference>
<evidence type="ECO:0000256" key="6">
    <source>
        <dbReference type="SAM" id="Phobius"/>
    </source>
</evidence>
<dbReference type="STRING" id="679936.Sulac_2465"/>
<dbReference type="InterPro" id="IPR024923">
    <property type="entry name" value="PG_synth_SpoVB"/>
</dbReference>
<dbReference type="GO" id="GO:0005886">
    <property type="term" value="C:plasma membrane"/>
    <property type="evidence" value="ECO:0007669"/>
    <property type="project" value="UniProtKB-SubCell"/>
</dbReference>
<feature type="transmembrane region" description="Helical" evidence="6">
    <location>
        <begin position="436"/>
        <end position="457"/>
    </location>
</feature>
<dbReference type="KEGG" id="sap:Sulac_2465"/>
<evidence type="ECO:0000256" key="2">
    <source>
        <dbReference type="ARBA" id="ARBA00022475"/>
    </source>
</evidence>
<sequence>MHKKPRNALWWGTLTLTGAALASRGLGLIYRMLLARFLGSEGLGFFQMIFPLYVALVTLSVAGTPVAVSQILAEGKAPARHLMRVATAVVLATSLPLVFLVAVGRRPLALVLYHDPRFEPWLLVLAPALVAVALSSVIRGYFIGRQDLRYPAASQVLEQLVRVLIVFWLLDRVHPLGAAYAPLIAVALIPLGELVSLGLLAYGYWQTKPPPAPTPAPPKLARTVLRLSLPVTASRLLASLFGVIEASLIPERLVHSGLSPADAVSYFGQLTGMALPLILFPTALTVSLSTNLIPAIAAALHDRPRVHQYIVDAMKATALLTIPVTFVLLSLGLPLDDLLFHATVPQAVFLPLVVGGFFLYFDIALAGVLRGLGRTDLPLWNDLFASGFEILLIWVWAGRPGQGYQAVAVAVAAGFIASAGLNLWQVIRLTQVRIPWFHVLGKPIVAAFPLLLVLPAWQSWASTVWHNHALSLLSSVVLAGLGYLVTLYVTGTRPNRLV</sequence>